<dbReference type="Gene3D" id="3.10.350.10">
    <property type="entry name" value="LysM domain"/>
    <property type="match status" value="1"/>
</dbReference>
<dbReference type="Pfam" id="PF01476">
    <property type="entry name" value="LysM"/>
    <property type="match status" value="1"/>
</dbReference>
<dbReference type="OrthoDB" id="9801998at2"/>
<dbReference type="AlphaFoldDB" id="A0A089LC01"/>
<protein>
    <recommendedName>
        <fullName evidence="2">LysM domain-containing protein</fullName>
    </recommendedName>
</protein>
<dbReference type="KEGG" id="pbd:PBOR_20330"/>
<dbReference type="SUPFAM" id="SSF54106">
    <property type="entry name" value="LysM domain"/>
    <property type="match status" value="1"/>
</dbReference>
<sequence length="137" mass="15211">MLKYSTYNSIYNEDVKVSAPGNPLPHILMRKFKDKTLHLLSALTTLFRQISFIKITLVLLLMISGFTIVGNVFAGSVSLMKPEKRIVVEHGDTLWSIALKNKPDDMKTAVYIEGIKKANGLKDSGIKSGDILSVPVY</sequence>
<keyword evidence="4" id="KW-1185">Reference proteome</keyword>
<reference evidence="3" key="1">
    <citation type="submission" date="2014-08" db="EMBL/GenBank/DDBJ databases">
        <title>Comparative genomics of the Paenibacillus odorifer group.</title>
        <authorList>
            <person name="den Bakker H.C."/>
            <person name="Tsai Y.-C.Y.-C."/>
            <person name="Martin N."/>
            <person name="Korlach J."/>
            <person name="Wiedmann M."/>
        </authorList>
    </citation>
    <scope>NUCLEOTIDE SEQUENCE [LARGE SCALE GENOMIC DNA]</scope>
    <source>
        <strain evidence="3">DSM 13188</strain>
    </source>
</reference>
<accession>A0A089LC01</accession>
<dbReference type="InterPro" id="IPR018392">
    <property type="entry name" value="LysM"/>
</dbReference>
<dbReference type="InterPro" id="IPR036779">
    <property type="entry name" value="LysM_dom_sf"/>
</dbReference>
<organism evidence="3 4">
    <name type="scientific">Paenibacillus borealis</name>
    <dbReference type="NCBI Taxonomy" id="160799"/>
    <lineage>
        <taxon>Bacteria</taxon>
        <taxon>Bacillati</taxon>
        <taxon>Bacillota</taxon>
        <taxon>Bacilli</taxon>
        <taxon>Bacillales</taxon>
        <taxon>Paenibacillaceae</taxon>
        <taxon>Paenibacillus</taxon>
    </lineage>
</organism>
<name>A0A089LC01_PAEBO</name>
<feature type="domain" description="LysM" evidence="2">
    <location>
        <begin position="84"/>
        <end position="134"/>
    </location>
</feature>
<evidence type="ECO:0000313" key="4">
    <source>
        <dbReference type="Proteomes" id="UP000029518"/>
    </source>
</evidence>
<evidence type="ECO:0000256" key="1">
    <source>
        <dbReference type="SAM" id="Phobius"/>
    </source>
</evidence>
<evidence type="ECO:0000313" key="3">
    <source>
        <dbReference type="EMBL" id="AIQ59016.1"/>
    </source>
</evidence>
<keyword evidence="1" id="KW-0812">Transmembrane</keyword>
<feature type="transmembrane region" description="Helical" evidence="1">
    <location>
        <begin position="52"/>
        <end position="74"/>
    </location>
</feature>
<dbReference type="EMBL" id="CP009285">
    <property type="protein sequence ID" value="AIQ59016.1"/>
    <property type="molecule type" value="Genomic_DNA"/>
</dbReference>
<dbReference type="CDD" id="cd00118">
    <property type="entry name" value="LysM"/>
    <property type="match status" value="1"/>
</dbReference>
<evidence type="ECO:0000259" key="2">
    <source>
        <dbReference type="PROSITE" id="PS51782"/>
    </source>
</evidence>
<keyword evidence="1" id="KW-0472">Membrane</keyword>
<dbReference type="SMART" id="SM00257">
    <property type="entry name" value="LysM"/>
    <property type="match status" value="1"/>
</dbReference>
<dbReference type="PROSITE" id="PS51782">
    <property type="entry name" value="LYSM"/>
    <property type="match status" value="1"/>
</dbReference>
<gene>
    <name evidence="3" type="ORF">PBOR_20330</name>
</gene>
<dbReference type="HOGENOM" id="CLU_136034_0_0_9"/>
<dbReference type="Proteomes" id="UP000029518">
    <property type="component" value="Chromosome"/>
</dbReference>
<keyword evidence="1" id="KW-1133">Transmembrane helix</keyword>
<proteinExistence type="predicted"/>